<gene>
    <name evidence="1" type="ORF">DY000_02029357</name>
</gene>
<sequence length="107" mass="12468">MLSIKDLTQADQCWLQRIVRVNGYEVSFGLTKIGTKEKDNPNVYNIHDQVCKRPYAREIKFIKPSSFGVGFKNNANHQTSNMFQEEFSRLEACKLFQEMLKLLDMFG</sequence>
<dbReference type="EMBL" id="QGKV02000649">
    <property type="protein sequence ID" value="KAF3578063.1"/>
    <property type="molecule type" value="Genomic_DNA"/>
</dbReference>
<comment type="caution">
    <text evidence="1">The sequence shown here is derived from an EMBL/GenBank/DDBJ whole genome shotgun (WGS) entry which is preliminary data.</text>
</comment>
<dbReference type="Proteomes" id="UP000266723">
    <property type="component" value="Unassembled WGS sequence"/>
</dbReference>
<name>A0ABQ7DJ00_BRACR</name>
<evidence type="ECO:0000313" key="1">
    <source>
        <dbReference type="EMBL" id="KAF3578063.1"/>
    </source>
</evidence>
<organism evidence="1 2">
    <name type="scientific">Brassica cretica</name>
    <name type="common">Mustard</name>
    <dbReference type="NCBI Taxonomy" id="69181"/>
    <lineage>
        <taxon>Eukaryota</taxon>
        <taxon>Viridiplantae</taxon>
        <taxon>Streptophyta</taxon>
        <taxon>Embryophyta</taxon>
        <taxon>Tracheophyta</taxon>
        <taxon>Spermatophyta</taxon>
        <taxon>Magnoliopsida</taxon>
        <taxon>eudicotyledons</taxon>
        <taxon>Gunneridae</taxon>
        <taxon>Pentapetalae</taxon>
        <taxon>rosids</taxon>
        <taxon>malvids</taxon>
        <taxon>Brassicales</taxon>
        <taxon>Brassicaceae</taxon>
        <taxon>Brassiceae</taxon>
        <taxon>Brassica</taxon>
    </lineage>
</organism>
<accession>A0ABQ7DJ00</accession>
<evidence type="ECO:0000313" key="2">
    <source>
        <dbReference type="Proteomes" id="UP000266723"/>
    </source>
</evidence>
<protein>
    <submittedName>
        <fullName evidence="1">Uncharacterized protein</fullName>
    </submittedName>
</protein>
<keyword evidence="2" id="KW-1185">Reference proteome</keyword>
<proteinExistence type="predicted"/>
<reference evidence="1 2" key="1">
    <citation type="journal article" date="2020" name="BMC Genomics">
        <title>Intraspecific diversification of the crop wild relative Brassica cretica Lam. using demographic model selection.</title>
        <authorList>
            <person name="Kioukis A."/>
            <person name="Michalopoulou V.A."/>
            <person name="Briers L."/>
            <person name="Pirintsos S."/>
            <person name="Studholme D.J."/>
            <person name="Pavlidis P."/>
            <person name="Sarris P.F."/>
        </authorList>
    </citation>
    <scope>NUCLEOTIDE SEQUENCE [LARGE SCALE GENOMIC DNA]</scope>
    <source>
        <strain evidence="2">cv. PFS-1207/04</strain>
    </source>
</reference>